<proteinExistence type="predicted"/>
<protein>
    <submittedName>
        <fullName evidence="1">Uncharacterized protein</fullName>
    </submittedName>
</protein>
<reference evidence="1" key="1">
    <citation type="submission" date="2024-05" db="EMBL/GenBank/DDBJ databases">
        <title>Isolation and characterization of Sporomusa carbonis sp. nov., a carboxydotrophic hydrogenogen in the genus of Sporomusa isolated from a charcoal burning pile.</title>
        <authorList>
            <person name="Boeer T."/>
            <person name="Rosenbaum F."/>
            <person name="Eysell L."/>
            <person name="Mueller V."/>
            <person name="Daniel R."/>
            <person name="Poehlein A."/>
        </authorList>
    </citation>
    <scope>NUCLEOTIDE SEQUENCE [LARGE SCALE GENOMIC DNA]</scope>
    <source>
        <strain evidence="1">DSM 3132</strain>
    </source>
</reference>
<organism evidence="1 2">
    <name type="scientific">Sporomusa acidovorans (strain ATCC 49682 / DSM 3132 / Mol)</name>
    <dbReference type="NCBI Taxonomy" id="1123286"/>
    <lineage>
        <taxon>Bacteria</taxon>
        <taxon>Bacillati</taxon>
        <taxon>Bacillota</taxon>
        <taxon>Negativicutes</taxon>
        <taxon>Selenomonadales</taxon>
        <taxon>Sporomusaceae</taxon>
        <taxon>Sporomusa</taxon>
    </lineage>
</organism>
<gene>
    <name evidence="1" type="ORF">SPACI_034980</name>
</gene>
<evidence type="ECO:0000313" key="2">
    <source>
        <dbReference type="Proteomes" id="UP000216052"/>
    </source>
</evidence>
<keyword evidence="2" id="KW-1185">Reference proteome</keyword>
<dbReference type="Proteomes" id="UP000216052">
    <property type="component" value="Chromosome"/>
</dbReference>
<name>A0ABZ3J4V5_SPOA4</name>
<evidence type="ECO:0000313" key="1">
    <source>
        <dbReference type="EMBL" id="XFO73412.1"/>
    </source>
</evidence>
<sequence>MMAVFLFSPPRSSQLPCCRQARRTGRGGAGLADVAGALLCQPDYSNQNKLTMCGHKGLVAAHGKPSYLVRSHVTPVPPPVCSSGGGQGWVRLAEPGRLLPPSECLPASEGPCRGCVPPNLFGRSLAGVWGKGGRRVDTCFWCPRGGTGAAAAGNERLLPPGQASGGRWPGGAFFRFRRPSGRPAGSASGLAAGPAGVSCRGPAQRAGPAAVVPFPRQPGGKRTEVFCLPRLDRQQQVCAFLRAICRNWLSLPLPLFLYTGNPNEEEHINIPVDCPGRLKHSSSFLAVIVPLLNNIVVNSNNQLILIYHRNTLIAANRIQHILFAATLMHYSLNNCLEKDEIKPLTREMQFYSTQKAPYIIPFVL</sequence>
<dbReference type="EMBL" id="CP155571">
    <property type="protein sequence ID" value="XFO73412.1"/>
    <property type="molecule type" value="Genomic_DNA"/>
</dbReference>
<accession>A0ABZ3J4V5</accession>